<dbReference type="AlphaFoldDB" id="A0A0K9XGA6"/>
<keyword evidence="4" id="KW-0862">Zinc</keyword>
<keyword evidence="2" id="KW-0479">Metal-binding</keyword>
<dbReference type="Proteomes" id="UP000037288">
    <property type="component" value="Unassembled WGS sequence"/>
</dbReference>
<accession>A0A0K9XGA6</accession>
<reference evidence="7" key="1">
    <citation type="submission" date="2015-07" db="EMBL/GenBank/DDBJ databases">
        <title>Draft genome sequence of Streptomyces sp. CMAA 1322, a bacterium isolated from Caatinga biome, from dry forest semiarid of Brazil.</title>
        <authorList>
            <person name="Santos S.N."/>
            <person name="Gacesa R."/>
            <person name="Taketani R.G."/>
            <person name="Long P.F."/>
            <person name="Melo I.S."/>
        </authorList>
    </citation>
    <scope>NUCLEOTIDE SEQUENCE [LARGE SCALE GENOMIC DNA]</scope>
    <source>
        <strain evidence="7">CMAA 1322</strain>
    </source>
</reference>
<dbReference type="PANTHER" id="PTHR35005">
    <property type="entry name" value="3-DEHYDRO-SCYLLO-INOSOSE HYDROLASE"/>
    <property type="match status" value="1"/>
</dbReference>
<dbReference type="PANTHER" id="PTHR35005:SF1">
    <property type="entry name" value="2-AMINO-5-FORMYLAMINO-6-RIBOSYLAMINOPYRIMIDIN-4(3H)-ONE 5'-MONOPHOSPHATE DEFORMYLASE"/>
    <property type="match status" value="1"/>
</dbReference>
<evidence type="ECO:0000256" key="3">
    <source>
        <dbReference type="ARBA" id="ARBA00022801"/>
    </source>
</evidence>
<keyword evidence="3 6" id="KW-0378">Hydrolase</keyword>
<dbReference type="EMBL" id="LFXA01000005">
    <property type="protein sequence ID" value="KNB52454.1"/>
    <property type="molecule type" value="Genomic_DNA"/>
</dbReference>
<protein>
    <submittedName>
        <fullName evidence="6">Creatinine amidohydrolase</fullName>
    </submittedName>
</protein>
<dbReference type="InterPro" id="IPR003785">
    <property type="entry name" value="Creatininase/forma_Hydrolase"/>
</dbReference>
<evidence type="ECO:0000313" key="7">
    <source>
        <dbReference type="Proteomes" id="UP000037288"/>
    </source>
</evidence>
<dbReference type="Gene3D" id="3.40.50.10310">
    <property type="entry name" value="Creatininase"/>
    <property type="match status" value="1"/>
</dbReference>
<evidence type="ECO:0000256" key="4">
    <source>
        <dbReference type="ARBA" id="ARBA00022833"/>
    </source>
</evidence>
<gene>
    <name evidence="6" type="ORF">AC230_10910</name>
</gene>
<evidence type="ECO:0000313" key="6">
    <source>
        <dbReference type="EMBL" id="KNB52454.1"/>
    </source>
</evidence>
<dbReference type="GO" id="GO:0016811">
    <property type="term" value="F:hydrolase activity, acting on carbon-nitrogen (but not peptide) bonds, in linear amides"/>
    <property type="evidence" value="ECO:0007669"/>
    <property type="project" value="TreeGrafter"/>
</dbReference>
<dbReference type="InterPro" id="IPR024087">
    <property type="entry name" value="Creatininase-like_sf"/>
</dbReference>
<evidence type="ECO:0000256" key="1">
    <source>
        <dbReference type="ARBA" id="ARBA00001947"/>
    </source>
</evidence>
<organism evidence="6 7">
    <name type="scientific">Streptomyces caatingaensis</name>
    <dbReference type="NCBI Taxonomy" id="1678637"/>
    <lineage>
        <taxon>Bacteria</taxon>
        <taxon>Bacillati</taxon>
        <taxon>Actinomycetota</taxon>
        <taxon>Actinomycetes</taxon>
        <taxon>Kitasatosporales</taxon>
        <taxon>Streptomycetaceae</taxon>
        <taxon>Streptomyces</taxon>
    </lineage>
</organism>
<comment type="similarity">
    <text evidence="5">Belongs to the creatininase superfamily.</text>
</comment>
<evidence type="ECO:0000256" key="5">
    <source>
        <dbReference type="ARBA" id="ARBA00024029"/>
    </source>
</evidence>
<comment type="cofactor">
    <cofactor evidence="1">
        <name>Zn(2+)</name>
        <dbReference type="ChEBI" id="CHEBI:29105"/>
    </cofactor>
</comment>
<dbReference type="GO" id="GO:0009231">
    <property type="term" value="P:riboflavin biosynthetic process"/>
    <property type="evidence" value="ECO:0007669"/>
    <property type="project" value="TreeGrafter"/>
</dbReference>
<dbReference type="PATRIC" id="fig|1678637.3.peg.2360"/>
<dbReference type="Pfam" id="PF02633">
    <property type="entry name" value="Creatininase"/>
    <property type="match status" value="1"/>
</dbReference>
<dbReference type="OrthoDB" id="9801445at2"/>
<keyword evidence="7" id="KW-1185">Reference proteome</keyword>
<dbReference type="STRING" id="1678637.AC230_10910"/>
<sequence length="237" mass="25445">MNLLPTATSTDVQELQPRVAVLPVGSFEQHGTYLPLITDTAIACVIAQEIAAAYPVHLLPPITVSCSHEHAAFPGTVSISARTLYAVIDDIRASLARSDIHKLVIVNGHGGNYVLSNVVQEANVDGPAVSLFPLGPDWDRAREYGGLESDRHADMHAGEIETSILLHAAPELVREGYAEADHDSRQRPFLLVQGMAEYTQSGVIGFPSLATAAKGKAILESLRSSFSAHFEVLCRLS</sequence>
<comment type="caution">
    <text evidence="6">The sequence shown here is derived from an EMBL/GenBank/DDBJ whole genome shotgun (WGS) entry which is preliminary data.</text>
</comment>
<evidence type="ECO:0000256" key="2">
    <source>
        <dbReference type="ARBA" id="ARBA00022723"/>
    </source>
</evidence>
<dbReference type="SUPFAM" id="SSF102215">
    <property type="entry name" value="Creatininase"/>
    <property type="match status" value="1"/>
</dbReference>
<proteinExistence type="inferred from homology"/>
<name>A0A0K9XGA6_9ACTN</name>
<dbReference type="GO" id="GO:0046872">
    <property type="term" value="F:metal ion binding"/>
    <property type="evidence" value="ECO:0007669"/>
    <property type="project" value="UniProtKB-KW"/>
</dbReference>